<dbReference type="Gene3D" id="3.40.50.720">
    <property type="entry name" value="NAD(P)-binding Rossmann-like Domain"/>
    <property type="match status" value="1"/>
</dbReference>
<dbReference type="OrthoDB" id="5308060at2759"/>
<evidence type="ECO:0000313" key="3">
    <source>
        <dbReference type="EMBL" id="CAF9922025.1"/>
    </source>
</evidence>
<organism evidence="3 4">
    <name type="scientific">Heterodermia speciosa</name>
    <dbReference type="NCBI Taxonomy" id="116794"/>
    <lineage>
        <taxon>Eukaryota</taxon>
        <taxon>Fungi</taxon>
        <taxon>Dikarya</taxon>
        <taxon>Ascomycota</taxon>
        <taxon>Pezizomycotina</taxon>
        <taxon>Lecanoromycetes</taxon>
        <taxon>OSLEUM clade</taxon>
        <taxon>Lecanoromycetidae</taxon>
        <taxon>Caliciales</taxon>
        <taxon>Physciaceae</taxon>
        <taxon>Heterodermia</taxon>
    </lineage>
</organism>
<protein>
    <recommendedName>
        <fullName evidence="5">DUF1776-domain-containing protein</fullName>
    </recommendedName>
</protein>
<gene>
    <name evidence="3" type="ORF">HETSPECPRED_004699</name>
</gene>
<name>A0A8H3INV6_9LECA</name>
<keyword evidence="2" id="KW-1133">Transmembrane helix</keyword>
<keyword evidence="2" id="KW-0472">Membrane</keyword>
<keyword evidence="4" id="KW-1185">Reference proteome</keyword>
<dbReference type="EMBL" id="CAJPDS010000029">
    <property type="protein sequence ID" value="CAF9922025.1"/>
    <property type="molecule type" value="Genomic_DNA"/>
</dbReference>
<dbReference type="PANTHER" id="PTHR43313">
    <property type="entry name" value="SHORT-CHAIN DEHYDROGENASE/REDUCTASE FAMILY 9C"/>
    <property type="match status" value="1"/>
</dbReference>
<evidence type="ECO:0000256" key="2">
    <source>
        <dbReference type="SAM" id="Phobius"/>
    </source>
</evidence>
<keyword evidence="2" id="KW-0812">Transmembrane</keyword>
<accession>A0A8H3INV6</accession>
<dbReference type="InterPro" id="IPR036291">
    <property type="entry name" value="NAD(P)-bd_dom_sf"/>
</dbReference>
<dbReference type="AlphaFoldDB" id="A0A8H3INV6"/>
<comment type="caution">
    <text evidence="3">The sequence shown here is derived from an EMBL/GenBank/DDBJ whole genome shotgun (WGS) entry which is preliminary data.</text>
</comment>
<dbReference type="Proteomes" id="UP000664521">
    <property type="component" value="Unassembled WGS sequence"/>
</dbReference>
<evidence type="ECO:0000313" key="4">
    <source>
        <dbReference type="Proteomes" id="UP000664521"/>
    </source>
</evidence>
<dbReference type="InterPro" id="IPR013952">
    <property type="entry name" value="DUF1776_fun"/>
</dbReference>
<feature type="region of interest" description="Disordered" evidence="1">
    <location>
        <begin position="436"/>
        <end position="455"/>
    </location>
</feature>
<evidence type="ECO:0008006" key="5">
    <source>
        <dbReference type="Google" id="ProtNLM"/>
    </source>
</evidence>
<feature type="transmembrane region" description="Helical" evidence="2">
    <location>
        <begin position="99"/>
        <end position="116"/>
    </location>
</feature>
<dbReference type="SUPFAM" id="SSF51735">
    <property type="entry name" value="NAD(P)-binding Rossmann-fold domains"/>
    <property type="match status" value="1"/>
</dbReference>
<sequence length="455" mass="50018">MPSNEEDPLENILHSLESMVPDLDSISTEVNRITESVDKHFKAVASTLLEYPVAASIRDTIQSSSWLYERPRPSPPPPQRILPVTHLDSARGWVSEHRAVTAAVVAFIGTGVYLILRQRRADRTKRRALRAKTGSRKEVVVLAGSLLSSLTKSLALDLERRGFIVYIPVTSLPEEHLVQSESRPDIRPLHLDVSSEVATANAIEKFTSYIKAPQYPLPHTPPHNLQLSSLVLLPSLEPSNAPIATLSVSTWSDTLNANVIAPFAIIKAFLPLLVSQKASLLALTPSIVPSLKAASHAPQSVITASFDAHIATLRKEISHKDLNIVQVKLGSFDLGTSKSTERQMVATANIARAEHPGWDTAARAKHLKEQLNKLRNDRVKGSSLRELHNTVFDCVARGRGKGGTVFVGRGAWTYDLVGKWLPGGVVGWMMGLKQGRRNDLRPTEGSQEWEKVEHV</sequence>
<evidence type="ECO:0000256" key="1">
    <source>
        <dbReference type="SAM" id="MobiDB-lite"/>
    </source>
</evidence>
<dbReference type="PANTHER" id="PTHR43313:SF1">
    <property type="entry name" value="3BETA-HYDROXYSTEROID DEHYDROGENASE DHS-16"/>
    <property type="match status" value="1"/>
</dbReference>
<dbReference type="Pfam" id="PF08643">
    <property type="entry name" value="DUF1776"/>
    <property type="match status" value="1"/>
</dbReference>
<proteinExistence type="predicted"/>
<reference evidence="3" key="1">
    <citation type="submission" date="2021-03" db="EMBL/GenBank/DDBJ databases">
        <authorList>
            <person name="Tagirdzhanova G."/>
        </authorList>
    </citation>
    <scope>NUCLEOTIDE SEQUENCE</scope>
</reference>